<evidence type="ECO:0000313" key="2">
    <source>
        <dbReference type="Proteomes" id="UP000198553"/>
    </source>
</evidence>
<protein>
    <recommendedName>
        <fullName evidence="3">Sporulation inhibitor of replication protein SirA</fullName>
    </recommendedName>
</protein>
<dbReference type="Proteomes" id="UP000198553">
    <property type="component" value="Unassembled WGS sequence"/>
</dbReference>
<reference evidence="2" key="1">
    <citation type="submission" date="2016-10" db="EMBL/GenBank/DDBJ databases">
        <authorList>
            <person name="Varghese N."/>
            <person name="Submissions S."/>
        </authorList>
    </citation>
    <scope>NUCLEOTIDE SEQUENCE [LARGE SCALE GENOMIC DNA]</scope>
    <source>
        <strain evidence="2">B48,IBRC-M 10115,DSM 25386,CECT 8001</strain>
    </source>
</reference>
<dbReference type="InterPro" id="IPR038449">
    <property type="entry name" value="SirA_sf"/>
</dbReference>
<dbReference type="Gene3D" id="3.30.310.250">
    <property type="entry name" value="Sporulation inhibitor of replication protein SirA"/>
    <property type="match status" value="1"/>
</dbReference>
<accession>A0A1H7YVW8</accession>
<sequence>MRAYQLYLIKDEIASHYVGKERMFYQLFKDYNSAEGELKSIISKQIEYLTKPLPVLRIHQLLYQQLSKHTGFRAEQGSYHLRSNKLPSTATLKIVNERTLLVESDGSLEAETVFFEVLRKSETSFLAVDIDSTRYGWLKPIKERKFV</sequence>
<dbReference type="AlphaFoldDB" id="A0A1H7YVW8"/>
<evidence type="ECO:0000313" key="1">
    <source>
        <dbReference type="EMBL" id="SEM49994.1"/>
    </source>
</evidence>
<gene>
    <name evidence="1" type="ORF">SAMN05192533_103153</name>
</gene>
<dbReference type="RefSeq" id="WP_090742212.1">
    <property type="nucleotide sequence ID" value="NZ_FOBW01000003.1"/>
</dbReference>
<organism evidence="1 2">
    <name type="scientific">Mesobacillus persicus</name>
    <dbReference type="NCBI Taxonomy" id="930146"/>
    <lineage>
        <taxon>Bacteria</taxon>
        <taxon>Bacillati</taxon>
        <taxon>Bacillota</taxon>
        <taxon>Bacilli</taxon>
        <taxon>Bacillales</taxon>
        <taxon>Bacillaceae</taxon>
        <taxon>Mesobacillus</taxon>
    </lineage>
</organism>
<name>A0A1H7YVW8_9BACI</name>
<dbReference type="EMBL" id="FOBW01000003">
    <property type="protein sequence ID" value="SEM49994.1"/>
    <property type="molecule type" value="Genomic_DNA"/>
</dbReference>
<dbReference type="Pfam" id="PF10747">
    <property type="entry name" value="SirA"/>
    <property type="match status" value="1"/>
</dbReference>
<dbReference type="STRING" id="930146.SAMN05192533_103153"/>
<dbReference type="InterPro" id="IPR019683">
    <property type="entry name" value="SirA"/>
</dbReference>
<dbReference type="OrthoDB" id="2736584at2"/>
<keyword evidence="2" id="KW-1185">Reference proteome</keyword>
<evidence type="ECO:0008006" key="3">
    <source>
        <dbReference type="Google" id="ProtNLM"/>
    </source>
</evidence>
<proteinExistence type="predicted"/>